<protein>
    <recommendedName>
        <fullName evidence="1">UBC core domain-containing protein</fullName>
    </recommendedName>
</protein>
<feature type="domain" description="UBC core" evidence="1">
    <location>
        <begin position="24"/>
        <end position="98"/>
    </location>
</feature>
<sequence>MEAAPPPTRNSDPADFSVLPFKFIHRYSIMSEYNLIMKFHPPGIYTLPSIDQPDVWYGIISVRKGYYVGGVFPFMLQIPEDFPYSLPPVKFAYPESSI</sequence>
<evidence type="ECO:0000313" key="3">
    <source>
        <dbReference type="Proteomes" id="UP001651158"/>
    </source>
</evidence>
<evidence type="ECO:0000259" key="1">
    <source>
        <dbReference type="PROSITE" id="PS50127"/>
    </source>
</evidence>
<dbReference type="InterPro" id="IPR000608">
    <property type="entry name" value="UBC"/>
</dbReference>
<dbReference type="CDD" id="cd23814">
    <property type="entry name" value="UEV_AKTIP"/>
    <property type="match status" value="1"/>
</dbReference>
<evidence type="ECO:0000313" key="2">
    <source>
        <dbReference type="EMBL" id="KAL5107066.1"/>
    </source>
</evidence>
<dbReference type="EMBL" id="JAKROA010000005">
    <property type="protein sequence ID" value="KAL5107066.1"/>
    <property type="molecule type" value="Genomic_DNA"/>
</dbReference>
<dbReference type="SUPFAM" id="SSF54495">
    <property type="entry name" value="UBC-like"/>
    <property type="match status" value="1"/>
</dbReference>
<dbReference type="PROSITE" id="PS50127">
    <property type="entry name" value="UBC_2"/>
    <property type="match status" value="1"/>
</dbReference>
<accession>A0ABR4QBY5</accession>
<dbReference type="Gene3D" id="3.10.110.10">
    <property type="entry name" value="Ubiquitin Conjugating Enzyme"/>
    <property type="match status" value="1"/>
</dbReference>
<organism evidence="2 3">
    <name type="scientific">Taenia crassiceps</name>
    <dbReference type="NCBI Taxonomy" id="6207"/>
    <lineage>
        <taxon>Eukaryota</taxon>
        <taxon>Metazoa</taxon>
        <taxon>Spiralia</taxon>
        <taxon>Lophotrochozoa</taxon>
        <taxon>Platyhelminthes</taxon>
        <taxon>Cestoda</taxon>
        <taxon>Eucestoda</taxon>
        <taxon>Cyclophyllidea</taxon>
        <taxon>Taeniidae</taxon>
        <taxon>Taenia</taxon>
    </lineage>
</organism>
<reference evidence="2 3" key="1">
    <citation type="journal article" date="2022" name="Front. Cell. Infect. Microbiol.">
        <title>The Genomes of Two Strains of Taenia crassiceps the Animal Model for the Study of Human Cysticercosis.</title>
        <authorList>
            <person name="Bobes R.J."/>
            <person name="Estrada K."/>
            <person name="Rios-Valencia D.G."/>
            <person name="Calderon-Gallegos A."/>
            <person name="de la Torre P."/>
            <person name="Carrero J.C."/>
            <person name="Sanchez-Flores A."/>
            <person name="Laclette J.P."/>
        </authorList>
    </citation>
    <scope>NUCLEOTIDE SEQUENCE [LARGE SCALE GENOMIC DNA]</scope>
    <source>
        <strain evidence="2">WFUcys</strain>
    </source>
</reference>
<dbReference type="InterPro" id="IPR016135">
    <property type="entry name" value="UBQ-conjugating_enzyme/RWD"/>
</dbReference>
<keyword evidence="3" id="KW-1185">Reference proteome</keyword>
<gene>
    <name evidence="2" type="ORF">TcWFU_008446</name>
</gene>
<dbReference type="Proteomes" id="UP001651158">
    <property type="component" value="Unassembled WGS sequence"/>
</dbReference>
<dbReference type="Pfam" id="PF00179">
    <property type="entry name" value="UQ_con"/>
    <property type="match status" value="1"/>
</dbReference>
<proteinExistence type="predicted"/>
<comment type="caution">
    <text evidence="2">The sequence shown here is derived from an EMBL/GenBank/DDBJ whole genome shotgun (WGS) entry which is preliminary data.</text>
</comment>
<name>A0ABR4QBY5_9CEST</name>